<accession>A0ABX8AYZ9</accession>
<dbReference type="PANTHER" id="PTHR42961:SF2">
    <property type="entry name" value="IRON-SULFUR PROTEIN NUBPL"/>
    <property type="match status" value="1"/>
</dbReference>
<evidence type="ECO:0000259" key="9">
    <source>
        <dbReference type="Pfam" id="PF01883"/>
    </source>
</evidence>
<dbReference type="EMBL" id="CP072642">
    <property type="protein sequence ID" value="QUV93605.1"/>
    <property type="molecule type" value="Genomic_DNA"/>
</dbReference>
<evidence type="ECO:0000256" key="5">
    <source>
        <dbReference type="ARBA" id="ARBA00022840"/>
    </source>
</evidence>
<dbReference type="InterPro" id="IPR000808">
    <property type="entry name" value="Mrp-like_CS"/>
</dbReference>
<comment type="subunit">
    <text evidence="8">Homodimer.</text>
</comment>
<keyword evidence="8" id="KW-0378">Hydrolase</keyword>
<feature type="binding site" evidence="8">
    <location>
        <begin position="106"/>
        <end position="113"/>
    </location>
    <ligand>
        <name>ATP</name>
        <dbReference type="ChEBI" id="CHEBI:30616"/>
    </ligand>
</feature>
<dbReference type="SUPFAM" id="SSF52540">
    <property type="entry name" value="P-loop containing nucleoside triphosphate hydrolases"/>
    <property type="match status" value="1"/>
</dbReference>
<dbReference type="PROSITE" id="PS01215">
    <property type="entry name" value="MRP"/>
    <property type="match status" value="1"/>
</dbReference>
<keyword evidence="4 8" id="KW-0547">Nucleotide-binding</keyword>
<dbReference type="Proteomes" id="UP000677668">
    <property type="component" value="Chromosome 1"/>
</dbReference>
<evidence type="ECO:0000256" key="1">
    <source>
        <dbReference type="ARBA" id="ARBA00007352"/>
    </source>
</evidence>
<dbReference type="PANTHER" id="PTHR42961">
    <property type="entry name" value="IRON-SULFUR PROTEIN NUBPL"/>
    <property type="match status" value="1"/>
</dbReference>
<evidence type="ECO:0000256" key="6">
    <source>
        <dbReference type="ARBA" id="ARBA00023004"/>
    </source>
</evidence>
<dbReference type="HAMAP" id="MF_02040">
    <property type="entry name" value="Mrp_NBP35"/>
    <property type="match status" value="1"/>
</dbReference>
<dbReference type="InterPro" id="IPR034904">
    <property type="entry name" value="FSCA_dom_sf"/>
</dbReference>
<dbReference type="Gene3D" id="3.40.50.300">
    <property type="entry name" value="P-loop containing nucleotide triphosphate hydrolases"/>
    <property type="match status" value="1"/>
</dbReference>
<evidence type="ECO:0000256" key="3">
    <source>
        <dbReference type="ARBA" id="ARBA00022723"/>
    </source>
</evidence>
<keyword evidence="11" id="KW-1185">Reference proteome</keyword>
<evidence type="ECO:0000256" key="7">
    <source>
        <dbReference type="ARBA" id="ARBA00023014"/>
    </source>
</evidence>
<evidence type="ECO:0000256" key="4">
    <source>
        <dbReference type="ARBA" id="ARBA00022741"/>
    </source>
</evidence>
<keyword evidence="3 8" id="KW-0479">Metal-binding</keyword>
<dbReference type="GO" id="GO:0005524">
    <property type="term" value="F:ATP binding"/>
    <property type="evidence" value="ECO:0007669"/>
    <property type="project" value="UniProtKB-KW"/>
</dbReference>
<evidence type="ECO:0000256" key="8">
    <source>
        <dbReference type="HAMAP-Rule" id="MF_02040"/>
    </source>
</evidence>
<keyword evidence="7 8" id="KW-0411">Iron-sulfur</keyword>
<dbReference type="Gene3D" id="3.30.300.130">
    <property type="entry name" value="Fe-S cluster assembly (FSCA)"/>
    <property type="match status" value="1"/>
</dbReference>
<comment type="similarity">
    <text evidence="2">In the C-terminal section; belongs to the Mrp/NBP35 ATP-binding proteins family.</text>
</comment>
<evidence type="ECO:0000313" key="10">
    <source>
        <dbReference type="EMBL" id="QUV93605.1"/>
    </source>
</evidence>
<sequence length="359" mass="38384">MRILEQQVLDALRAVHDPDLHRDVVSLGMIRDVTIDNGAVSFRFVLTTPACPVKEQLEHQAREVVAAIPGVKQVTVKMEAQVPQGRGIPEKAGIPGVRNIIAVSSGKGGVGKSTVAVNLAVALAQRGARVGLLDTDVYGPNVPIMMGVIEEPRVRGNKIIPREAHGVKFMSIGLINRGDKPVIMRGPMLHGVVQQFLRDVEWGELDYLVVDMPPGTGDVQLSLAQLVPVSGAVLVTTPQEVALSDVRKAFNMFKQVGIPVFGIVENMSYFTHPNIPEPIYIFGQGGGEKMAKQFETVFLGEIPLSIEVREGGDSGVPVVVGHPQSTQAKAFQAIAERLAAQVSVAAMASPELPELNLGG</sequence>
<protein>
    <recommendedName>
        <fullName evidence="8">Iron-sulfur cluster carrier protein</fullName>
    </recommendedName>
</protein>
<dbReference type="InterPro" id="IPR033756">
    <property type="entry name" value="YlxH/NBP35"/>
</dbReference>
<keyword evidence="5 8" id="KW-0067">ATP-binding</keyword>
<reference evidence="10 11" key="1">
    <citation type="submission" date="2021-03" db="EMBL/GenBank/DDBJ databases">
        <title>Genomic and phenotypic characterization of Chloracidobacterium isolates provides evidence for multiple species.</title>
        <authorList>
            <person name="Saini M.K."/>
            <person name="Costas A.M.G."/>
            <person name="Tank M."/>
            <person name="Bryant D.A."/>
        </authorList>
    </citation>
    <scope>NUCLEOTIDE SEQUENCE [LARGE SCALE GENOMIC DNA]</scope>
    <source>
        <strain evidence="10 11">N</strain>
    </source>
</reference>
<comment type="similarity">
    <text evidence="8">Belongs to the Mrp/NBP35 ATP-binding proteins family.</text>
</comment>
<proteinExistence type="inferred from homology"/>
<feature type="domain" description="MIP18 family-like" evidence="9">
    <location>
        <begin position="5"/>
        <end position="76"/>
    </location>
</feature>
<evidence type="ECO:0000256" key="2">
    <source>
        <dbReference type="ARBA" id="ARBA00008205"/>
    </source>
</evidence>
<dbReference type="SUPFAM" id="SSF117916">
    <property type="entry name" value="Fe-S cluster assembly (FSCA) domain-like"/>
    <property type="match status" value="1"/>
</dbReference>
<evidence type="ECO:0000313" key="11">
    <source>
        <dbReference type="Proteomes" id="UP000677668"/>
    </source>
</evidence>
<dbReference type="Pfam" id="PF10609">
    <property type="entry name" value="ParA"/>
    <property type="match status" value="1"/>
</dbReference>
<dbReference type="RefSeq" id="WP_211421972.1">
    <property type="nucleotide sequence ID" value="NZ_CP072642.1"/>
</dbReference>
<keyword evidence="6 8" id="KW-0408">Iron</keyword>
<comment type="similarity">
    <text evidence="1">In the N-terminal section; belongs to the MIP18 family.</text>
</comment>
<dbReference type="Pfam" id="PF01883">
    <property type="entry name" value="FeS_assembly_P"/>
    <property type="match status" value="1"/>
</dbReference>
<gene>
    <name evidence="10" type="ORF">J8C05_09535</name>
</gene>
<dbReference type="InterPro" id="IPR044304">
    <property type="entry name" value="NUBPL-like"/>
</dbReference>
<name>A0ABX8AYZ9_9BACT</name>
<dbReference type="InterPro" id="IPR027417">
    <property type="entry name" value="P-loop_NTPase"/>
</dbReference>
<dbReference type="CDD" id="cd02037">
    <property type="entry name" value="Mrp_NBP35"/>
    <property type="match status" value="1"/>
</dbReference>
<dbReference type="InterPro" id="IPR019591">
    <property type="entry name" value="Mrp/NBP35_ATP-bd"/>
</dbReference>
<organism evidence="10 11">
    <name type="scientific">Chloracidobacterium sp. N</name>
    <dbReference type="NCBI Taxonomy" id="2821540"/>
    <lineage>
        <taxon>Bacteria</taxon>
        <taxon>Pseudomonadati</taxon>
        <taxon>Acidobacteriota</taxon>
        <taxon>Terriglobia</taxon>
        <taxon>Terriglobales</taxon>
        <taxon>Acidobacteriaceae</taxon>
        <taxon>Chloracidobacterium</taxon>
        <taxon>Chloracidobacterium aggregatum</taxon>
    </lineage>
</organism>
<comment type="function">
    <text evidence="8">Binds and transfers iron-sulfur (Fe-S) clusters to target apoproteins. Can hydrolyze ATP.</text>
</comment>
<dbReference type="InterPro" id="IPR002744">
    <property type="entry name" value="MIP18-like"/>
</dbReference>